<dbReference type="Pfam" id="PF07963">
    <property type="entry name" value="N_methyl"/>
    <property type="match status" value="1"/>
</dbReference>
<keyword evidence="1" id="KW-0472">Membrane</keyword>
<dbReference type="PROSITE" id="PS00409">
    <property type="entry name" value="PROKAR_NTER_METHYL"/>
    <property type="match status" value="1"/>
</dbReference>
<evidence type="ECO:0000256" key="1">
    <source>
        <dbReference type="SAM" id="Phobius"/>
    </source>
</evidence>
<sequence>MRPKIVPSKQIKSSGFTLIELLVTIIILGILSATIVPRMFSTNGFEAYAYRTEVISTLRNIQLRAMQQTVDTAICRQIKISNDNKIIGLLKTDTDKANNCDTNLWQDAQAGETTSVEVDADHTVTFTYSDTGVFSFDQMGRPVDCAAPCEIYIEGEETLTITIEPEGYIHAS</sequence>
<keyword evidence="1" id="KW-0812">Transmembrane</keyword>
<dbReference type="NCBIfam" id="TIGR02532">
    <property type="entry name" value="IV_pilin_GFxxxE"/>
    <property type="match status" value="1"/>
</dbReference>
<feature type="transmembrane region" description="Helical" evidence="1">
    <location>
        <begin position="21"/>
        <end position="40"/>
    </location>
</feature>
<dbReference type="EMBL" id="JAVRIF010000003">
    <property type="protein sequence ID" value="MDT0603308.1"/>
    <property type="molecule type" value="Genomic_DNA"/>
</dbReference>
<protein>
    <submittedName>
        <fullName evidence="2">Type II secretion system protein</fullName>
    </submittedName>
</protein>
<reference evidence="2 3" key="1">
    <citation type="submission" date="2023-09" db="EMBL/GenBank/DDBJ databases">
        <authorList>
            <person name="Rey-Velasco X."/>
        </authorList>
    </citation>
    <scope>NUCLEOTIDE SEQUENCE [LARGE SCALE GENOMIC DNA]</scope>
    <source>
        <strain evidence="2 3">W431</strain>
    </source>
</reference>
<accession>A0ABU2ZZE9</accession>
<evidence type="ECO:0000313" key="2">
    <source>
        <dbReference type="EMBL" id="MDT0603308.1"/>
    </source>
</evidence>
<dbReference type="Proteomes" id="UP001266357">
    <property type="component" value="Unassembled WGS sequence"/>
</dbReference>
<keyword evidence="3" id="KW-1185">Reference proteome</keyword>
<dbReference type="SUPFAM" id="SSF54523">
    <property type="entry name" value="Pili subunits"/>
    <property type="match status" value="1"/>
</dbReference>
<organism evidence="2 3">
    <name type="scientific">Thalassotalea castellviae</name>
    <dbReference type="NCBI Taxonomy" id="3075612"/>
    <lineage>
        <taxon>Bacteria</taxon>
        <taxon>Pseudomonadati</taxon>
        <taxon>Pseudomonadota</taxon>
        <taxon>Gammaproteobacteria</taxon>
        <taxon>Alteromonadales</taxon>
        <taxon>Colwelliaceae</taxon>
        <taxon>Thalassotalea</taxon>
    </lineage>
</organism>
<proteinExistence type="predicted"/>
<keyword evidence="1" id="KW-1133">Transmembrane helix</keyword>
<dbReference type="Gene3D" id="3.30.700.10">
    <property type="entry name" value="Glycoprotein, Type 4 Pilin"/>
    <property type="match status" value="1"/>
</dbReference>
<dbReference type="InterPro" id="IPR012902">
    <property type="entry name" value="N_methyl_site"/>
</dbReference>
<gene>
    <name evidence="2" type="ORF">RM573_06835</name>
</gene>
<name>A0ABU2ZZE9_9GAMM</name>
<dbReference type="RefSeq" id="WP_311579241.1">
    <property type="nucleotide sequence ID" value="NZ_JAVRIF010000003.1"/>
</dbReference>
<dbReference type="InterPro" id="IPR045584">
    <property type="entry name" value="Pilin-like"/>
</dbReference>
<evidence type="ECO:0000313" key="3">
    <source>
        <dbReference type="Proteomes" id="UP001266357"/>
    </source>
</evidence>
<comment type="caution">
    <text evidence="2">The sequence shown here is derived from an EMBL/GenBank/DDBJ whole genome shotgun (WGS) entry which is preliminary data.</text>
</comment>